<evidence type="ECO:0000256" key="2">
    <source>
        <dbReference type="ARBA" id="ARBA00009171"/>
    </source>
</evidence>
<dbReference type="PROSITE" id="PS51980">
    <property type="entry name" value="OCEL"/>
    <property type="match status" value="1"/>
</dbReference>
<dbReference type="Gene3D" id="1.10.10.2670">
    <property type="entry name" value="E3 ubiquitin-protein ligase"/>
    <property type="match status" value="1"/>
</dbReference>
<dbReference type="InterPro" id="IPR019464">
    <property type="entry name" value="ELL_N"/>
</dbReference>
<feature type="compositionally biased region" description="Basic and acidic residues" evidence="7">
    <location>
        <begin position="432"/>
        <end position="451"/>
    </location>
</feature>
<keyword evidence="5" id="KW-0539">Nucleus</keyword>
<protein>
    <recommendedName>
        <fullName evidence="8">OCEL domain-containing protein</fullName>
    </recommendedName>
</protein>
<dbReference type="GO" id="GO:0000987">
    <property type="term" value="F:cis-regulatory region sequence-specific DNA binding"/>
    <property type="evidence" value="ECO:0007669"/>
    <property type="project" value="TreeGrafter"/>
</dbReference>
<feature type="compositionally biased region" description="Basic and acidic residues" evidence="7">
    <location>
        <begin position="567"/>
        <end position="586"/>
    </location>
</feature>
<feature type="compositionally biased region" description="Polar residues" evidence="7">
    <location>
        <begin position="465"/>
        <end position="477"/>
    </location>
</feature>
<evidence type="ECO:0000313" key="9">
    <source>
        <dbReference type="EMBL" id="KAK9305305.1"/>
    </source>
</evidence>
<keyword evidence="10" id="KW-1185">Reference proteome</keyword>
<dbReference type="GO" id="GO:0032968">
    <property type="term" value="P:positive regulation of transcription elongation by RNA polymerase II"/>
    <property type="evidence" value="ECO:0007669"/>
    <property type="project" value="TreeGrafter"/>
</dbReference>
<reference evidence="9 10" key="1">
    <citation type="submission" date="2024-05" db="EMBL/GenBank/DDBJ databases">
        <title>The nuclear and mitochondrial genome assemblies of Tetragonisca angustula (Apidae: Meliponini), a tiny yet remarkable pollinator in the Neotropics.</title>
        <authorList>
            <person name="Ferrari R."/>
            <person name="Ricardo P.C."/>
            <person name="Dias F.C."/>
            <person name="Araujo N.S."/>
            <person name="Soares D.O."/>
            <person name="Zhou Q.-S."/>
            <person name="Zhu C.-D."/>
            <person name="Coutinho L."/>
            <person name="Airas M.C."/>
            <person name="Batista T.M."/>
        </authorList>
    </citation>
    <scope>NUCLEOTIDE SEQUENCE [LARGE SCALE GENOMIC DNA]</scope>
    <source>
        <strain evidence="9">ASF017062</strain>
        <tissue evidence="9">Abdomen</tissue>
    </source>
</reference>
<dbReference type="GO" id="GO:0008023">
    <property type="term" value="C:transcription elongation factor complex"/>
    <property type="evidence" value="ECO:0007669"/>
    <property type="project" value="InterPro"/>
</dbReference>
<gene>
    <name evidence="9" type="ORF">QLX08_003578</name>
</gene>
<dbReference type="Pfam" id="PF07303">
    <property type="entry name" value="Occludin_ELL"/>
    <property type="match status" value="1"/>
</dbReference>
<evidence type="ECO:0000256" key="5">
    <source>
        <dbReference type="ARBA" id="ARBA00023242"/>
    </source>
</evidence>
<dbReference type="PANTHER" id="PTHR23288:SF17">
    <property type="entry name" value="RNA POLYMERASE II ELONGATION FACTOR ELL"/>
    <property type="match status" value="1"/>
</dbReference>
<dbReference type="InterPro" id="IPR031176">
    <property type="entry name" value="ELL/occludin"/>
</dbReference>
<feature type="compositionally biased region" description="Pro residues" evidence="7">
    <location>
        <begin position="325"/>
        <end position="336"/>
    </location>
</feature>
<dbReference type="Pfam" id="PF10390">
    <property type="entry name" value="ELL"/>
    <property type="match status" value="1"/>
</dbReference>
<dbReference type="Gene3D" id="6.10.140.340">
    <property type="match status" value="1"/>
</dbReference>
<comment type="caution">
    <text evidence="9">The sequence shown here is derived from an EMBL/GenBank/DDBJ whole genome shotgun (WGS) entry which is preliminary data.</text>
</comment>
<feature type="compositionally biased region" description="Basic and acidic residues" evidence="7">
    <location>
        <begin position="752"/>
        <end position="762"/>
    </location>
</feature>
<evidence type="ECO:0000256" key="6">
    <source>
        <dbReference type="PROSITE-ProRule" id="PRU01324"/>
    </source>
</evidence>
<dbReference type="InterPro" id="IPR010844">
    <property type="entry name" value="Occludin_ELL"/>
</dbReference>
<accession>A0AAW1A615</accession>
<organism evidence="9 10">
    <name type="scientific">Tetragonisca angustula</name>
    <dbReference type="NCBI Taxonomy" id="166442"/>
    <lineage>
        <taxon>Eukaryota</taxon>
        <taxon>Metazoa</taxon>
        <taxon>Ecdysozoa</taxon>
        <taxon>Arthropoda</taxon>
        <taxon>Hexapoda</taxon>
        <taxon>Insecta</taxon>
        <taxon>Pterygota</taxon>
        <taxon>Neoptera</taxon>
        <taxon>Endopterygota</taxon>
        <taxon>Hymenoptera</taxon>
        <taxon>Apocrita</taxon>
        <taxon>Aculeata</taxon>
        <taxon>Apoidea</taxon>
        <taxon>Anthophila</taxon>
        <taxon>Apidae</taxon>
        <taxon>Tetragonisca</taxon>
    </lineage>
</organism>
<feature type="region of interest" description="Disordered" evidence="7">
    <location>
        <begin position="142"/>
        <end position="214"/>
    </location>
</feature>
<dbReference type="SUPFAM" id="SSF144292">
    <property type="entry name" value="occludin/ELL-like"/>
    <property type="match status" value="1"/>
</dbReference>
<comment type="similarity">
    <text evidence="2 6">Belongs to the ELL/occludin family.</text>
</comment>
<feature type="compositionally biased region" description="Low complexity" evidence="7">
    <location>
        <begin position="489"/>
        <end position="512"/>
    </location>
</feature>
<dbReference type="GO" id="GO:0006368">
    <property type="term" value="P:transcription elongation by RNA polymerase II"/>
    <property type="evidence" value="ECO:0007669"/>
    <property type="project" value="InterPro"/>
</dbReference>
<feature type="compositionally biased region" description="Gly residues" evidence="7">
    <location>
        <begin position="381"/>
        <end position="414"/>
    </location>
</feature>
<dbReference type="GO" id="GO:0042795">
    <property type="term" value="P:snRNA transcription by RNA polymerase II"/>
    <property type="evidence" value="ECO:0007669"/>
    <property type="project" value="TreeGrafter"/>
</dbReference>
<dbReference type="Proteomes" id="UP001432146">
    <property type="component" value="Unassembled WGS sequence"/>
</dbReference>
<dbReference type="EMBL" id="JAWNGG020000052">
    <property type="protein sequence ID" value="KAK9305305.1"/>
    <property type="molecule type" value="Genomic_DNA"/>
</dbReference>
<name>A0AAW1A615_9HYME</name>
<dbReference type="InterPro" id="IPR042065">
    <property type="entry name" value="E3_ELL-like"/>
</dbReference>
<dbReference type="SUPFAM" id="SSF46785">
    <property type="entry name" value="Winged helix' DNA-binding domain"/>
    <property type="match status" value="1"/>
</dbReference>
<dbReference type="PANTHER" id="PTHR23288">
    <property type="entry name" value="OCCLUDIN AND RNA POLYMERASE II ELONGATION FACTOR ELL"/>
    <property type="match status" value="1"/>
</dbReference>
<feature type="compositionally biased region" description="Low complexity" evidence="7">
    <location>
        <begin position="184"/>
        <end position="202"/>
    </location>
</feature>
<feature type="region of interest" description="Disordered" evidence="7">
    <location>
        <begin position="294"/>
        <end position="532"/>
    </location>
</feature>
<sequence length="762" mass="82716">MAALVAGVQYGLSSHSNFHENKSLIFVKLTDSAQRAIEDFLRNRNKITQNPTIQFLGNEGQLSFPSTQSSHGSAGFTFSLSGNQDIGGPQAGFECIQQTSARSLESLGALSCKMRIQANDDVYETTRHRMVVAEENNKNKCTRVIKPNGPDIGRKVKVRTTVGRTAPPSSSNSRHRDTTSIPTSGSQSGGLSSSYKSANASRSRNRTEKKIPDIMRRPLKERFIHLLALRPYKKPELYDRLIREGVRERERNIMTMTLKQVAYIRDNTYHLQRHIWNDVQEDWPYYTEQEKALLKRRKPQNLTPPGSSDGGSSGSGQSPNSTHPGSPPAITAPPPLLLNDKRPGYYQGNDGLPTKKPRISHYKKSETNSGSSNLGDNGRTAGSGGGGGGGGGGGSSSNSGGGGGGSAISGGSGGSSSNNGSGTSGGGVIDGWDQRQHQRDRRGDCRPERTANSDVLRSYGKPCLTPTSDSEEPTSQLVVGHRDGITGMSSSNAAASHSSHGSVVSHSSSSSGSRHHYVGKASMPSADGAAGGAAADCVAAARSMPSVVSDGSGAGNYSSGSSNGMLADRRDRGERNDRGHDSRRSGTADNSYNDMTAPDYAATDDNTVSTSSCGLDLPESPKSSEYPDYLTYYTTISSAEQRRRYKAEFNADYEEYRRLHAQVAKVSKRFTQLQDRLKREQASGNWNEYEAIRQLILYEYNETKRDPKHRETKRRFHYLHEKLSHIKRLVLEYDTQNCGGMTTSNSNADSSNDIKDVNSLHY</sequence>
<evidence type="ECO:0000256" key="3">
    <source>
        <dbReference type="ARBA" id="ARBA00023015"/>
    </source>
</evidence>
<feature type="region of interest" description="Disordered" evidence="7">
    <location>
        <begin position="546"/>
        <end position="621"/>
    </location>
</feature>
<proteinExistence type="inferred from homology"/>
<dbReference type="InterPro" id="IPR036390">
    <property type="entry name" value="WH_DNA-bd_sf"/>
</dbReference>
<feature type="compositionally biased region" description="Low complexity" evidence="7">
    <location>
        <begin position="555"/>
        <end position="564"/>
    </location>
</feature>
<evidence type="ECO:0000313" key="10">
    <source>
        <dbReference type="Proteomes" id="UP001432146"/>
    </source>
</evidence>
<feature type="region of interest" description="Disordered" evidence="7">
    <location>
        <begin position="741"/>
        <end position="762"/>
    </location>
</feature>
<feature type="compositionally biased region" description="Basic and acidic residues" evidence="7">
    <location>
        <begin position="205"/>
        <end position="214"/>
    </location>
</feature>
<comment type="subcellular location">
    <subcellularLocation>
        <location evidence="1">Nucleus</location>
    </subcellularLocation>
</comment>
<feature type="domain" description="OCEL" evidence="8">
    <location>
        <begin position="627"/>
        <end position="738"/>
    </location>
</feature>
<evidence type="ECO:0000259" key="8">
    <source>
        <dbReference type="PROSITE" id="PS51980"/>
    </source>
</evidence>
<evidence type="ECO:0000256" key="1">
    <source>
        <dbReference type="ARBA" id="ARBA00004123"/>
    </source>
</evidence>
<evidence type="ECO:0000256" key="4">
    <source>
        <dbReference type="ARBA" id="ARBA00023163"/>
    </source>
</evidence>
<keyword evidence="3" id="KW-0805">Transcription regulation</keyword>
<evidence type="ECO:0000256" key="7">
    <source>
        <dbReference type="SAM" id="MobiDB-lite"/>
    </source>
</evidence>
<keyword evidence="4" id="KW-0804">Transcription</keyword>
<feature type="compositionally biased region" description="Polar residues" evidence="7">
    <location>
        <begin position="604"/>
        <end position="613"/>
    </location>
</feature>
<dbReference type="AlphaFoldDB" id="A0AAW1A615"/>